<dbReference type="InterPro" id="IPR010982">
    <property type="entry name" value="Lambda_DNA-bd_dom_sf"/>
</dbReference>
<dbReference type="Proteomes" id="UP001172083">
    <property type="component" value="Unassembled WGS sequence"/>
</dbReference>
<dbReference type="Gene3D" id="1.10.260.40">
    <property type="entry name" value="lambda repressor-like DNA-binding domains"/>
    <property type="match status" value="1"/>
</dbReference>
<gene>
    <name evidence="1" type="ORF">QQ020_26050</name>
</gene>
<accession>A0ABT8LF29</accession>
<keyword evidence="2" id="KW-1185">Reference proteome</keyword>
<dbReference type="RefSeq" id="WP_346760906.1">
    <property type="nucleotide sequence ID" value="NZ_JAUJEB010000007.1"/>
</dbReference>
<name>A0ABT8LF29_9BACT</name>
<evidence type="ECO:0000313" key="1">
    <source>
        <dbReference type="EMBL" id="MDN5215567.1"/>
    </source>
</evidence>
<dbReference type="SUPFAM" id="SSF47413">
    <property type="entry name" value="lambda repressor-like DNA-binding domains"/>
    <property type="match status" value="1"/>
</dbReference>
<evidence type="ECO:0000313" key="2">
    <source>
        <dbReference type="Proteomes" id="UP001172083"/>
    </source>
</evidence>
<protein>
    <submittedName>
        <fullName evidence="1">XRE family transcriptional regulator</fullName>
    </submittedName>
</protein>
<reference evidence="1" key="1">
    <citation type="submission" date="2023-06" db="EMBL/GenBank/DDBJ databases">
        <title>Genomic of Agaribacillus aureum.</title>
        <authorList>
            <person name="Wang G."/>
        </authorList>
    </citation>
    <scope>NUCLEOTIDE SEQUENCE</scope>
    <source>
        <strain evidence="1">BMA12</strain>
    </source>
</reference>
<sequence length="76" mass="9002">MKPQDDNKRINAIADRIKKLRIDAGYKSYQRFAIENELDPRQYFRVEKGQNLKLSSLFRILNIHGVSLSEFFKTLD</sequence>
<comment type="caution">
    <text evidence="1">The sequence shown here is derived from an EMBL/GenBank/DDBJ whole genome shotgun (WGS) entry which is preliminary data.</text>
</comment>
<dbReference type="EMBL" id="JAUJEB010000007">
    <property type="protein sequence ID" value="MDN5215567.1"/>
    <property type="molecule type" value="Genomic_DNA"/>
</dbReference>
<proteinExistence type="predicted"/>
<organism evidence="1 2">
    <name type="scientific">Agaribacillus aureus</name>
    <dbReference type="NCBI Taxonomy" id="3051825"/>
    <lineage>
        <taxon>Bacteria</taxon>
        <taxon>Pseudomonadati</taxon>
        <taxon>Bacteroidota</taxon>
        <taxon>Cytophagia</taxon>
        <taxon>Cytophagales</taxon>
        <taxon>Splendidivirgaceae</taxon>
        <taxon>Agaribacillus</taxon>
    </lineage>
</organism>